<dbReference type="Proteomes" id="UP000466785">
    <property type="component" value="Chromosome"/>
</dbReference>
<dbReference type="RefSeq" id="WP_163677999.1">
    <property type="nucleotide sequence ID" value="NZ_AP022570.1"/>
</dbReference>
<dbReference type="GO" id="GO:0006355">
    <property type="term" value="P:regulation of DNA-templated transcription"/>
    <property type="evidence" value="ECO:0007669"/>
    <property type="project" value="InterPro"/>
</dbReference>
<dbReference type="InterPro" id="IPR000792">
    <property type="entry name" value="Tscrpt_reg_LuxR_C"/>
</dbReference>
<dbReference type="PRINTS" id="PR00038">
    <property type="entry name" value="HTHLUXR"/>
</dbReference>
<dbReference type="GO" id="GO:0003677">
    <property type="term" value="F:DNA binding"/>
    <property type="evidence" value="ECO:0007669"/>
    <property type="project" value="InterPro"/>
</dbReference>
<dbReference type="InterPro" id="IPR027417">
    <property type="entry name" value="P-loop_NTPase"/>
</dbReference>
<dbReference type="GO" id="GO:0004016">
    <property type="term" value="F:adenylate cyclase activity"/>
    <property type="evidence" value="ECO:0007669"/>
    <property type="project" value="TreeGrafter"/>
</dbReference>
<feature type="domain" description="HTH luxR-type" evidence="3">
    <location>
        <begin position="831"/>
        <end position="896"/>
    </location>
</feature>
<evidence type="ECO:0000313" key="4">
    <source>
        <dbReference type="EMBL" id="BBX53578.1"/>
    </source>
</evidence>
<dbReference type="PROSITE" id="PS00622">
    <property type="entry name" value="HTH_LUXR_1"/>
    <property type="match status" value="1"/>
</dbReference>
<dbReference type="SMART" id="SM00421">
    <property type="entry name" value="HTH_LUXR"/>
    <property type="match status" value="1"/>
</dbReference>
<dbReference type="InterPro" id="IPR016032">
    <property type="entry name" value="Sig_transdc_resp-reg_C-effctor"/>
</dbReference>
<keyword evidence="2" id="KW-0067">ATP-binding</keyword>
<evidence type="ECO:0000259" key="3">
    <source>
        <dbReference type="PROSITE" id="PS50043"/>
    </source>
</evidence>
<dbReference type="Gene3D" id="1.10.10.10">
    <property type="entry name" value="Winged helix-like DNA-binding domain superfamily/Winged helix DNA-binding domain"/>
    <property type="match status" value="1"/>
</dbReference>
<proteinExistence type="predicted"/>
<dbReference type="Pfam" id="PF00196">
    <property type="entry name" value="GerE"/>
    <property type="match status" value="1"/>
</dbReference>
<gene>
    <name evidence="4" type="ORF">MPOR_46040</name>
</gene>
<dbReference type="CDD" id="cd06170">
    <property type="entry name" value="LuxR_C_like"/>
    <property type="match status" value="1"/>
</dbReference>
<dbReference type="SUPFAM" id="SSF52540">
    <property type="entry name" value="P-loop containing nucleoside triphosphate hydrolases"/>
    <property type="match status" value="1"/>
</dbReference>
<accession>A0A6N4VHI1</accession>
<dbReference type="PANTHER" id="PTHR16305">
    <property type="entry name" value="TESTICULAR SOLUBLE ADENYLYL CYCLASE"/>
    <property type="match status" value="1"/>
</dbReference>
<dbReference type="SUPFAM" id="SSF48452">
    <property type="entry name" value="TPR-like"/>
    <property type="match status" value="1"/>
</dbReference>
<dbReference type="PROSITE" id="PS50043">
    <property type="entry name" value="HTH_LUXR_2"/>
    <property type="match status" value="1"/>
</dbReference>
<evidence type="ECO:0000256" key="1">
    <source>
        <dbReference type="ARBA" id="ARBA00022741"/>
    </source>
</evidence>
<keyword evidence="5" id="KW-1185">Reference proteome</keyword>
<dbReference type="AlphaFoldDB" id="A0A6N4VHI1"/>
<evidence type="ECO:0000313" key="5">
    <source>
        <dbReference type="Proteomes" id="UP000466785"/>
    </source>
</evidence>
<organism evidence="4 5">
    <name type="scientific">Mycolicibacterium poriferae</name>
    <dbReference type="NCBI Taxonomy" id="39694"/>
    <lineage>
        <taxon>Bacteria</taxon>
        <taxon>Bacillati</taxon>
        <taxon>Actinomycetota</taxon>
        <taxon>Actinomycetes</taxon>
        <taxon>Mycobacteriales</taxon>
        <taxon>Mycobacteriaceae</taxon>
        <taxon>Mycolicibacterium</taxon>
    </lineage>
</organism>
<protein>
    <submittedName>
        <fullName evidence="4">LuxR family transcriptional regulator</fullName>
    </submittedName>
</protein>
<evidence type="ECO:0000256" key="2">
    <source>
        <dbReference type="ARBA" id="ARBA00022840"/>
    </source>
</evidence>
<reference evidence="4 5" key="1">
    <citation type="journal article" date="2019" name="Emerg. Microbes Infect.">
        <title>Comprehensive subspecies identification of 175 nontuberculous mycobacteria species based on 7547 genomic profiles.</title>
        <authorList>
            <person name="Matsumoto Y."/>
            <person name="Kinjo T."/>
            <person name="Motooka D."/>
            <person name="Nabeya D."/>
            <person name="Jung N."/>
            <person name="Uechi K."/>
            <person name="Horii T."/>
            <person name="Iida T."/>
            <person name="Fujita J."/>
            <person name="Nakamura S."/>
        </authorList>
    </citation>
    <scope>NUCLEOTIDE SEQUENCE [LARGE SCALE GENOMIC DNA]</scope>
    <source>
        <strain evidence="4 5">JCM 12603</strain>
    </source>
</reference>
<keyword evidence="1" id="KW-0547">Nucleotide-binding</keyword>
<dbReference type="GO" id="GO:0005524">
    <property type="term" value="F:ATP binding"/>
    <property type="evidence" value="ECO:0007669"/>
    <property type="project" value="UniProtKB-KW"/>
</dbReference>
<dbReference type="InterPro" id="IPR041664">
    <property type="entry name" value="AAA_16"/>
</dbReference>
<dbReference type="KEGG" id="mpof:MPOR_46040"/>
<dbReference type="Gene3D" id="1.25.40.10">
    <property type="entry name" value="Tetratricopeptide repeat domain"/>
    <property type="match status" value="1"/>
</dbReference>
<name>A0A6N4VHI1_9MYCO</name>
<dbReference type="GO" id="GO:0005737">
    <property type="term" value="C:cytoplasm"/>
    <property type="evidence" value="ECO:0007669"/>
    <property type="project" value="TreeGrafter"/>
</dbReference>
<dbReference type="EMBL" id="AP022570">
    <property type="protein sequence ID" value="BBX53578.1"/>
    <property type="molecule type" value="Genomic_DNA"/>
</dbReference>
<dbReference type="InterPro" id="IPR036388">
    <property type="entry name" value="WH-like_DNA-bd_sf"/>
</dbReference>
<dbReference type="PANTHER" id="PTHR16305:SF35">
    <property type="entry name" value="TRANSCRIPTIONAL ACTIVATOR DOMAIN"/>
    <property type="match status" value="1"/>
</dbReference>
<dbReference type="SUPFAM" id="SSF46894">
    <property type="entry name" value="C-terminal effector domain of the bipartite response regulators"/>
    <property type="match status" value="1"/>
</dbReference>
<sequence length="901" mass="95486">MDLFGRRTETAALDGLLAQAADGAGCGLVLWGEPGIGKSALLDYAVDAAAEATVLRCRGTRMEASLAFAALHELLWPVRDRLETVPAPQAAALRSALGMSGEPANRFLIGAAVLSLVAGLARERPVLVVVDDAQWVDEETAQCLGFVARRVGTDPVALLVAAHEDPDAGPWEGLASMQITGLADDDARRLVDAVTPDADESLRRRTVEIATGNPLALRELPTLNQEKVLPGAIPVGPRLRRAFCARADTLKPATRALLLLAAAEERGDRHLVQRAGAGWGVDGSAWEEALRSGLLEASGARLHFRHPLIRAALYDGAPFGERQAAHRALAAGLPDSAVGERAWHLAAAADTADEHVAELLEQTAQGCLQRDAGPTAARALQRAAELSPEPADAARRLAMAARASWGAGNAGAAQRLLAHAERLVGEEPVVRLSAGLRGILEFSHGVVDRAHRYLISDMAVVDGSRAAVELGAVAVRAAWSAGRTDLQQDALNRLLSLRADDDPDLSPVMPGLKSWWSCYDETGELAGSPPGRGGDTVGLLGVVPWALLPPTLLVWAWGAEGPLRDVLGLQVATLRRRQDLPALAMVLSQNAVLDLFSGRWHAAAEAADEALRLAEEVGADHVATQCRLALARLAASRGDDAVVAENTEKALLRSVPRGVRALSASAYWIRGRAALFGGRPQEALHHLAPLDEPGHDAAHPTTALLATPDLAEAAAQLGRFDVVESGITRADAWVRRTGATWAGAAAHRLRALAGPDAERHFQAALDTSAGDDPFEHARTRLLYGEWLRRARRRADAVEQLNGAAETFGRVGATLLRDRAQRELDLAGGSSTHADAAGLTAQELRVARLASGGLTNREIAAQLLISHRTVGHHLSNVYLKLGVTSRAELARIDMSGDFHLRG</sequence>
<dbReference type="InterPro" id="IPR011990">
    <property type="entry name" value="TPR-like_helical_dom_sf"/>
</dbReference>
<dbReference type="Pfam" id="PF13191">
    <property type="entry name" value="AAA_16"/>
    <property type="match status" value="1"/>
</dbReference>